<evidence type="ECO:0000256" key="4">
    <source>
        <dbReference type="ARBA" id="ARBA00022801"/>
    </source>
</evidence>
<keyword evidence="9" id="KW-1185">Reference proteome</keyword>
<evidence type="ECO:0000259" key="7">
    <source>
        <dbReference type="PROSITE" id="PS51462"/>
    </source>
</evidence>
<dbReference type="PANTHER" id="PTHR12318">
    <property type="entry name" value="TESTOSTERONE-REGULATED PROTEIN RP2"/>
    <property type="match status" value="1"/>
</dbReference>
<evidence type="ECO:0000256" key="6">
    <source>
        <dbReference type="ARBA" id="ARBA00023211"/>
    </source>
</evidence>
<dbReference type="CDD" id="cd18870">
    <property type="entry name" value="NUDIX_AcylCoAdiphos_Nudt19"/>
    <property type="match status" value="1"/>
</dbReference>
<evidence type="ECO:0000313" key="8">
    <source>
        <dbReference type="EMBL" id="GID16328.1"/>
    </source>
</evidence>
<dbReference type="EMBL" id="BOMB01000057">
    <property type="protein sequence ID" value="GID16328.1"/>
    <property type="molecule type" value="Genomic_DNA"/>
</dbReference>
<name>A0A8J3J9E1_9ACTN</name>
<reference evidence="8" key="1">
    <citation type="submission" date="2021-01" db="EMBL/GenBank/DDBJ databases">
        <title>Whole genome shotgun sequence of Actinocatenispora rupis NBRC 107355.</title>
        <authorList>
            <person name="Komaki H."/>
            <person name="Tamura T."/>
        </authorList>
    </citation>
    <scope>NUCLEOTIDE SEQUENCE</scope>
    <source>
        <strain evidence="8">NBRC 107355</strain>
    </source>
</reference>
<dbReference type="InterPro" id="IPR000086">
    <property type="entry name" value="NUDIX_hydrolase_dom"/>
</dbReference>
<sequence>MVGGWPLPAALVETARRFHRDGGTPVEPRRAATVVLLRDGPDGPLAYLVRRASTMAFASGMYAFPGGAVDPRDAEVSPGQAGPSDAEWARLLGFGADGAAARAVVCAAVRETFEEAGVLLAGPDAGSVVGDVSDDAWESDRRDLAAHRVGVGALLADRGLVVRGDLLRAWARWVTPEFEPRRYDASFFVAAVPDGQRAREVGGEADREVWLRPADAVAGYRSGAMGMLPPTVSVLAALCGFASVADVLAVSPGPLVPVTPRVVLTDSGARLVV</sequence>
<evidence type="ECO:0000256" key="5">
    <source>
        <dbReference type="ARBA" id="ARBA00022842"/>
    </source>
</evidence>
<dbReference type="GO" id="GO:0016818">
    <property type="term" value="F:hydrolase activity, acting on acid anhydrides, in phosphorus-containing anhydrides"/>
    <property type="evidence" value="ECO:0007669"/>
    <property type="project" value="InterPro"/>
</dbReference>
<evidence type="ECO:0000313" key="9">
    <source>
        <dbReference type="Proteomes" id="UP000612808"/>
    </source>
</evidence>
<evidence type="ECO:0000256" key="2">
    <source>
        <dbReference type="ARBA" id="ARBA00001946"/>
    </source>
</evidence>
<dbReference type="PANTHER" id="PTHR12318:SF0">
    <property type="entry name" value="ACYL-COENZYME A DIPHOSPHATASE NUDT19"/>
    <property type="match status" value="1"/>
</dbReference>
<dbReference type="InterPro" id="IPR039121">
    <property type="entry name" value="NUDT19"/>
</dbReference>
<dbReference type="Proteomes" id="UP000612808">
    <property type="component" value="Unassembled WGS sequence"/>
</dbReference>
<evidence type="ECO:0000256" key="3">
    <source>
        <dbReference type="ARBA" id="ARBA00022723"/>
    </source>
</evidence>
<comment type="cofactor">
    <cofactor evidence="1">
        <name>Mn(2+)</name>
        <dbReference type="ChEBI" id="CHEBI:29035"/>
    </cofactor>
</comment>
<evidence type="ECO:0000256" key="1">
    <source>
        <dbReference type="ARBA" id="ARBA00001936"/>
    </source>
</evidence>
<proteinExistence type="predicted"/>
<dbReference type="SUPFAM" id="SSF55811">
    <property type="entry name" value="Nudix"/>
    <property type="match status" value="1"/>
</dbReference>
<dbReference type="Gene3D" id="3.90.79.10">
    <property type="entry name" value="Nucleoside Triphosphate Pyrophosphohydrolase"/>
    <property type="match status" value="1"/>
</dbReference>
<organism evidence="8 9">
    <name type="scientific">Actinocatenispora rupis</name>
    <dbReference type="NCBI Taxonomy" id="519421"/>
    <lineage>
        <taxon>Bacteria</taxon>
        <taxon>Bacillati</taxon>
        <taxon>Actinomycetota</taxon>
        <taxon>Actinomycetes</taxon>
        <taxon>Micromonosporales</taxon>
        <taxon>Micromonosporaceae</taxon>
        <taxon>Actinocatenispora</taxon>
    </lineage>
</organism>
<gene>
    <name evidence="8" type="ORF">Aru02nite_72170</name>
</gene>
<keyword evidence="3" id="KW-0479">Metal-binding</keyword>
<keyword evidence="6" id="KW-0464">Manganese</keyword>
<comment type="caution">
    <text evidence="8">The sequence shown here is derived from an EMBL/GenBank/DDBJ whole genome shotgun (WGS) entry which is preliminary data.</text>
</comment>
<dbReference type="InterPro" id="IPR015797">
    <property type="entry name" value="NUDIX_hydrolase-like_dom_sf"/>
</dbReference>
<dbReference type="GO" id="GO:0046872">
    <property type="term" value="F:metal ion binding"/>
    <property type="evidence" value="ECO:0007669"/>
    <property type="project" value="UniProtKB-KW"/>
</dbReference>
<feature type="domain" description="Nudix hydrolase" evidence="7">
    <location>
        <begin position="28"/>
        <end position="233"/>
    </location>
</feature>
<comment type="cofactor">
    <cofactor evidence="2">
        <name>Mg(2+)</name>
        <dbReference type="ChEBI" id="CHEBI:18420"/>
    </cofactor>
</comment>
<keyword evidence="4" id="KW-0378">Hydrolase</keyword>
<dbReference type="AlphaFoldDB" id="A0A8J3J9E1"/>
<keyword evidence="5" id="KW-0460">Magnesium</keyword>
<protein>
    <recommendedName>
        <fullName evidence="7">Nudix hydrolase domain-containing protein</fullName>
    </recommendedName>
</protein>
<accession>A0A8J3J9E1</accession>
<dbReference type="PROSITE" id="PS51462">
    <property type="entry name" value="NUDIX"/>
    <property type="match status" value="1"/>
</dbReference>